<dbReference type="InterPro" id="IPR046469">
    <property type="entry name" value="SAM_HAT_N"/>
</dbReference>
<evidence type="ECO:0000313" key="6">
    <source>
        <dbReference type="Proteomes" id="UP000077469"/>
    </source>
</evidence>
<dbReference type="AlphaFoldDB" id="A0A0X1KRH6"/>
<evidence type="ECO:0000259" key="3">
    <source>
        <dbReference type="Pfam" id="PF01887"/>
    </source>
</evidence>
<evidence type="ECO:0000259" key="4">
    <source>
        <dbReference type="Pfam" id="PF20257"/>
    </source>
</evidence>
<dbReference type="RefSeq" id="WP_031504542.1">
    <property type="nucleotide sequence ID" value="NC_022795.1"/>
</dbReference>
<dbReference type="Pfam" id="PF01887">
    <property type="entry name" value="SAM_HAT_N"/>
    <property type="match status" value="1"/>
</dbReference>
<evidence type="ECO:0000256" key="2">
    <source>
        <dbReference type="ARBA" id="ARBA00024035"/>
    </source>
</evidence>
<dbReference type="PaxDb" id="1123384-AJ81_06600"/>
<feature type="domain" description="S-adenosyl-l-methionine hydroxide adenosyltransferase C-terminal" evidence="4">
    <location>
        <begin position="170"/>
        <end position="255"/>
    </location>
</feature>
<feature type="domain" description="S-adenosyl-l-methionine hydroxide adenosyltransferase N-terminal" evidence="3">
    <location>
        <begin position="2"/>
        <end position="147"/>
    </location>
</feature>
<comment type="similarity">
    <text evidence="2">Belongs to the SAM hydrolase / SAM-dependent halogenase family.</text>
</comment>
<dbReference type="Proteomes" id="UP000077469">
    <property type="component" value="Chromosome"/>
</dbReference>
<gene>
    <name evidence="5" type="ORF">AJ81_06600</name>
</gene>
<dbReference type="EMBL" id="CP007141">
    <property type="protein sequence ID" value="AJC73918.1"/>
    <property type="molecule type" value="Genomic_DNA"/>
</dbReference>
<dbReference type="PANTHER" id="PTHR35092">
    <property type="entry name" value="CHLORINASE MJ1651"/>
    <property type="match status" value="1"/>
</dbReference>
<evidence type="ECO:0000256" key="1">
    <source>
        <dbReference type="ARBA" id="ARBA00022691"/>
    </source>
</evidence>
<reference evidence="5 6" key="1">
    <citation type="submission" date="2014-01" db="EMBL/GenBank/DDBJ databases">
        <title>Genome sequencing of Thermotog hypogea.</title>
        <authorList>
            <person name="Zhang X."/>
            <person name="Alvare G."/>
            <person name="Fristensky B."/>
            <person name="Chen L."/>
            <person name="Suen T."/>
            <person name="Chen Q."/>
            <person name="Ma K."/>
        </authorList>
    </citation>
    <scope>NUCLEOTIDE SEQUENCE [LARGE SCALE GENOMIC DNA]</scope>
    <source>
        <strain evidence="5 6">DSM 11164</strain>
    </source>
</reference>
<keyword evidence="1" id="KW-0949">S-adenosyl-L-methionine</keyword>
<evidence type="ECO:0008006" key="7">
    <source>
        <dbReference type="Google" id="ProtNLM"/>
    </source>
</evidence>
<dbReference type="Pfam" id="PF20257">
    <property type="entry name" value="SAM_HAT_C"/>
    <property type="match status" value="1"/>
</dbReference>
<dbReference type="InterPro" id="IPR002747">
    <property type="entry name" value="SAM_OH_AdoTrfase"/>
</dbReference>
<protein>
    <recommendedName>
        <fullName evidence="7">S-adenosyl-l-methionine hydroxide adenosyltransferase</fullName>
    </recommendedName>
</protein>
<proteinExistence type="inferred from homology"/>
<keyword evidence="6" id="KW-1185">Reference proteome</keyword>
<sequence length="261" mass="29151">MIGFLTDWSVRSHYVGVAKAVMKRINPSAEIIDITHEIEPFNVRMASHILLRASKDFPEGSIFVAVVDYGVGTSRKAICMRTKNEQYYVGPDNGIFTHVALEYGVKQIRELNNKKYHYASSYTFHGRDIFAPVAAHLSKGVPFEDLGDVLPNFVVLPTKQAQILNESVVGEVAYFDSFGNIQTNVPIELVERLDWQMDDTIVINDKFEASYVRAFGDVAKGQLLIHPDSSGFLEIAINQGSAAENLGLKQGQQITLRRKKS</sequence>
<dbReference type="SUPFAM" id="SSF101852">
    <property type="entry name" value="Bacterial fluorinating enzyme, C-terminal domain"/>
    <property type="match status" value="1"/>
</dbReference>
<dbReference type="OrthoDB" id="9792195at2"/>
<evidence type="ECO:0000313" key="5">
    <source>
        <dbReference type="EMBL" id="AJC73918.1"/>
    </source>
</evidence>
<dbReference type="Gene3D" id="3.40.50.10790">
    <property type="entry name" value="S-adenosyl-l-methionine hydroxide adenosyltransferase, N-terminal"/>
    <property type="match status" value="1"/>
</dbReference>
<dbReference type="InterPro" id="IPR023227">
    <property type="entry name" value="SAM_OH_AdoTrfase_C_sf"/>
</dbReference>
<dbReference type="PATRIC" id="fig|1123384.7.peg.1329"/>
<accession>A0A0X1KRH6</accession>
<dbReference type="PIRSF" id="PIRSF006779">
    <property type="entry name" value="UCP006779"/>
    <property type="match status" value="1"/>
</dbReference>
<name>A0A0X1KRH6_9THEM</name>
<dbReference type="STRING" id="1123384.AJ81_06600"/>
<organism evidence="5 6">
    <name type="scientific">Pseudothermotoga hypogea DSM 11164 = NBRC 106472</name>
    <dbReference type="NCBI Taxonomy" id="1123384"/>
    <lineage>
        <taxon>Bacteria</taxon>
        <taxon>Thermotogati</taxon>
        <taxon>Thermotogota</taxon>
        <taxon>Thermotogae</taxon>
        <taxon>Thermotogales</taxon>
        <taxon>Thermotogaceae</taxon>
        <taxon>Pseudothermotoga</taxon>
    </lineage>
</organism>
<dbReference type="InterPro" id="IPR046470">
    <property type="entry name" value="SAM_HAT_C"/>
</dbReference>
<dbReference type="Gene3D" id="2.40.30.90">
    <property type="entry name" value="Bacterial fluorinating enzyme like"/>
    <property type="match status" value="1"/>
</dbReference>
<dbReference type="InterPro" id="IPR023228">
    <property type="entry name" value="SAM_OH_AdoTrfase_N_sf"/>
</dbReference>
<dbReference type="PANTHER" id="PTHR35092:SF1">
    <property type="entry name" value="CHLORINASE MJ1651"/>
    <property type="match status" value="1"/>
</dbReference>
<dbReference type="KEGG" id="phy:AJ81_06600"/>
<dbReference type="SUPFAM" id="SSF102522">
    <property type="entry name" value="Bacterial fluorinating enzyme, N-terminal domain"/>
    <property type="match status" value="1"/>
</dbReference>